<name>A0A917ZX46_9ACTN</name>
<evidence type="ECO:0000313" key="2">
    <source>
        <dbReference type="EMBL" id="GGP00035.1"/>
    </source>
</evidence>
<protein>
    <submittedName>
        <fullName evidence="2">Uncharacterized protein</fullName>
    </submittedName>
</protein>
<feature type="compositionally biased region" description="Basic and acidic residues" evidence="1">
    <location>
        <begin position="79"/>
        <end position="94"/>
    </location>
</feature>
<accession>A0A917ZX46</accession>
<dbReference type="EMBL" id="BMMS01000051">
    <property type="protein sequence ID" value="GGP00035.1"/>
    <property type="molecule type" value="Genomic_DNA"/>
</dbReference>
<comment type="caution">
    <text evidence="2">The sequence shown here is derived from an EMBL/GenBank/DDBJ whole genome shotgun (WGS) entry which is preliminary data.</text>
</comment>
<sequence>MVHANSVLNRVTRLESLLDVDLAEPRVSGDPARPGWRRHGRCHGCVEPQPVLLKYGCSPMYFPGPGGHDHGRGTPSHFSVERRRSDGEPIRSTDARGMGVLATPNHCFDLRIDQTSVEGLVHLHRDAEPSG</sequence>
<gene>
    <name evidence="2" type="ORF">GCM10012280_67860</name>
</gene>
<feature type="region of interest" description="Disordered" evidence="1">
    <location>
        <begin position="64"/>
        <end position="97"/>
    </location>
</feature>
<evidence type="ECO:0000313" key="3">
    <source>
        <dbReference type="Proteomes" id="UP000641932"/>
    </source>
</evidence>
<keyword evidence="3" id="KW-1185">Reference proteome</keyword>
<organism evidence="2 3">
    <name type="scientific">Wenjunlia tyrosinilytica</name>
    <dbReference type="NCBI Taxonomy" id="1544741"/>
    <lineage>
        <taxon>Bacteria</taxon>
        <taxon>Bacillati</taxon>
        <taxon>Actinomycetota</taxon>
        <taxon>Actinomycetes</taxon>
        <taxon>Kitasatosporales</taxon>
        <taxon>Streptomycetaceae</taxon>
        <taxon>Wenjunlia</taxon>
    </lineage>
</organism>
<reference evidence="2" key="1">
    <citation type="journal article" date="2014" name="Int. J. Syst. Evol. Microbiol.">
        <title>Complete genome sequence of Corynebacterium casei LMG S-19264T (=DSM 44701T), isolated from a smear-ripened cheese.</title>
        <authorList>
            <consortium name="US DOE Joint Genome Institute (JGI-PGF)"/>
            <person name="Walter F."/>
            <person name="Albersmeier A."/>
            <person name="Kalinowski J."/>
            <person name="Ruckert C."/>
        </authorList>
    </citation>
    <scope>NUCLEOTIDE SEQUENCE</scope>
    <source>
        <strain evidence="2">CGMCC 4.7201</strain>
    </source>
</reference>
<reference evidence="2" key="2">
    <citation type="submission" date="2020-09" db="EMBL/GenBank/DDBJ databases">
        <authorList>
            <person name="Sun Q."/>
            <person name="Zhou Y."/>
        </authorList>
    </citation>
    <scope>NUCLEOTIDE SEQUENCE</scope>
    <source>
        <strain evidence="2">CGMCC 4.7201</strain>
    </source>
</reference>
<dbReference type="Proteomes" id="UP000641932">
    <property type="component" value="Unassembled WGS sequence"/>
</dbReference>
<proteinExistence type="predicted"/>
<dbReference type="AlphaFoldDB" id="A0A917ZX46"/>
<evidence type="ECO:0000256" key="1">
    <source>
        <dbReference type="SAM" id="MobiDB-lite"/>
    </source>
</evidence>